<keyword evidence="3" id="KW-0812">Transmembrane</keyword>
<keyword evidence="3" id="KW-1133">Transmembrane helix</keyword>
<dbReference type="InterPro" id="IPR004474">
    <property type="entry name" value="LytR_CpsA_psr"/>
</dbReference>
<evidence type="ECO:0000256" key="3">
    <source>
        <dbReference type="SAM" id="Phobius"/>
    </source>
</evidence>
<dbReference type="AlphaFoldDB" id="A0A7W8D0L9"/>
<sequence>MRKVRKKSKAFQIFAIILSVLLILITVIAVAELIILNVLPTNLLIPAILILVLICAIGFICVNFMNRKTSGKIFSSLFVLILIGALSVGSFYLYRTSNMLTNITTHSGEVKNTVSLIALKSSSAEDLEDLENGSIGYLRTIDNYGTEEFLKDASKQLGNDEKTAKLSQSTFDVYALEEDEEAEEEKEAVFASDYGDLPFEQTDYVSVQALVQALYDGEVDAIVLNETYRGNVEEMEEYADFGNETKVVYETIYYTDKANEALVVSDVTTEPFNILISGNDTYGDVGELSRSDVNMIVTVNPSTGTILLTSIPRDTYVESACDAADGCLTGAMDKITHLGMYGVNASKMTIENFLGIEINYTFRVNFSSVTDIVDALGGIDVYIEEGMAVDTFYADSSLEGVTEGWNHLEGDRALSFARERYAYEDGDNQRVKNQQKVLQAIVDKATSPDIIVNYASLMDAFSGAFETNMSTKEITSLLQYQLQANPDWTFETYQIDVAGDMMYCAALGQEASVSIPDMRTVQIAREKIEAVMNGESSDSVDTEWLETTYPVYNYWGQYDSTMDYRTDTGSVPGDTYTDSNSTYDYGYEQSVVPEESYSEESYLETTDPSQTYTDPGMSQETIESYGT</sequence>
<evidence type="ECO:0000313" key="5">
    <source>
        <dbReference type="EMBL" id="MBB5185038.1"/>
    </source>
</evidence>
<feature type="region of interest" description="Disordered" evidence="2">
    <location>
        <begin position="595"/>
        <end position="627"/>
    </location>
</feature>
<dbReference type="PANTHER" id="PTHR33392:SF6">
    <property type="entry name" value="POLYISOPRENYL-TEICHOIC ACID--PEPTIDOGLYCAN TEICHOIC ACID TRANSFERASE TAGU"/>
    <property type="match status" value="1"/>
</dbReference>
<dbReference type="Proteomes" id="UP000521313">
    <property type="component" value="Unassembled WGS sequence"/>
</dbReference>
<feature type="transmembrane region" description="Helical" evidence="3">
    <location>
        <begin position="12"/>
        <end position="37"/>
    </location>
</feature>
<dbReference type="InterPro" id="IPR050922">
    <property type="entry name" value="LytR/CpsA/Psr_CW_biosynth"/>
</dbReference>
<evidence type="ECO:0000256" key="2">
    <source>
        <dbReference type="SAM" id="MobiDB-lite"/>
    </source>
</evidence>
<keyword evidence="3" id="KW-0472">Membrane</keyword>
<comment type="similarity">
    <text evidence="1">Belongs to the LytR/CpsA/Psr (LCP) family.</text>
</comment>
<protein>
    <submittedName>
        <fullName evidence="5">LCP family protein required for cell wall assembly</fullName>
    </submittedName>
</protein>
<reference evidence="5 6" key="1">
    <citation type="submission" date="2020-08" db="EMBL/GenBank/DDBJ databases">
        <title>Genomic Encyclopedia of Type Strains, Phase IV (KMG-IV): sequencing the most valuable type-strain genomes for metagenomic binning, comparative biology and taxonomic classification.</title>
        <authorList>
            <person name="Goeker M."/>
        </authorList>
    </citation>
    <scope>NUCLEOTIDE SEQUENCE [LARGE SCALE GENOMIC DNA]</scope>
    <source>
        <strain evidence="5 6">DSM 26963</strain>
    </source>
</reference>
<dbReference type="Gene3D" id="3.40.190.10">
    <property type="entry name" value="Periplasmic binding protein-like II"/>
    <property type="match status" value="1"/>
</dbReference>
<proteinExistence type="inferred from homology"/>
<evidence type="ECO:0000259" key="4">
    <source>
        <dbReference type="Pfam" id="PF03816"/>
    </source>
</evidence>
<name>A0A7W8D0L9_9FIRM</name>
<evidence type="ECO:0000256" key="1">
    <source>
        <dbReference type="ARBA" id="ARBA00006068"/>
    </source>
</evidence>
<dbReference type="Pfam" id="PF03816">
    <property type="entry name" value="LytR_cpsA_psr"/>
    <property type="match status" value="1"/>
</dbReference>
<feature type="compositionally biased region" description="Polar residues" evidence="2">
    <location>
        <begin position="606"/>
        <end position="627"/>
    </location>
</feature>
<organism evidence="5 6">
    <name type="scientific">Faecalicoccus acidiformans</name>
    <dbReference type="NCBI Taxonomy" id="915173"/>
    <lineage>
        <taxon>Bacteria</taxon>
        <taxon>Bacillati</taxon>
        <taxon>Bacillota</taxon>
        <taxon>Erysipelotrichia</taxon>
        <taxon>Erysipelotrichales</taxon>
        <taxon>Erysipelotrichaceae</taxon>
        <taxon>Faecalicoccus</taxon>
    </lineage>
</organism>
<accession>A0A7W8D0L9</accession>
<dbReference type="NCBIfam" id="TIGR00350">
    <property type="entry name" value="lytR_cpsA_psr"/>
    <property type="match status" value="1"/>
</dbReference>
<comment type="caution">
    <text evidence="5">The sequence shown here is derived from an EMBL/GenBank/DDBJ whole genome shotgun (WGS) entry which is preliminary data.</text>
</comment>
<dbReference type="Gene3D" id="3.40.630.190">
    <property type="entry name" value="LCP protein"/>
    <property type="match status" value="1"/>
</dbReference>
<evidence type="ECO:0000313" key="6">
    <source>
        <dbReference type="Proteomes" id="UP000521313"/>
    </source>
</evidence>
<dbReference type="EMBL" id="JACHHD010000009">
    <property type="protein sequence ID" value="MBB5185038.1"/>
    <property type="molecule type" value="Genomic_DNA"/>
</dbReference>
<feature type="domain" description="Cell envelope-related transcriptional attenuator" evidence="4">
    <location>
        <begin position="290"/>
        <end position="446"/>
    </location>
</feature>
<feature type="transmembrane region" description="Helical" evidence="3">
    <location>
        <begin position="77"/>
        <end position="94"/>
    </location>
</feature>
<gene>
    <name evidence="5" type="ORF">HNQ43_001086</name>
</gene>
<dbReference type="RefSeq" id="WP_183375545.1">
    <property type="nucleotide sequence ID" value="NZ_JACHHD010000009.1"/>
</dbReference>
<feature type="transmembrane region" description="Helical" evidence="3">
    <location>
        <begin position="43"/>
        <end position="65"/>
    </location>
</feature>
<dbReference type="PANTHER" id="PTHR33392">
    <property type="entry name" value="POLYISOPRENYL-TEICHOIC ACID--PEPTIDOGLYCAN TEICHOIC ACID TRANSFERASE TAGU"/>
    <property type="match status" value="1"/>
</dbReference>